<reference evidence="2" key="1">
    <citation type="journal article" date="2020" name="Stud. Mycol.">
        <title>101 Dothideomycetes genomes: a test case for predicting lifestyles and emergence of pathogens.</title>
        <authorList>
            <person name="Haridas S."/>
            <person name="Albert R."/>
            <person name="Binder M."/>
            <person name="Bloem J."/>
            <person name="Labutti K."/>
            <person name="Salamov A."/>
            <person name="Andreopoulos B."/>
            <person name="Baker S."/>
            <person name="Barry K."/>
            <person name="Bills G."/>
            <person name="Bluhm B."/>
            <person name="Cannon C."/>
            <person name="Castanera R."/>
            <person name="Culley D."/>
            <person name="Daum C."/>
            <person name="Ezra D."/>
            <person name="Gonzalez J."/>
            <person name="Henrissat B."/>
            <person name="Kuo A."/>
            <person name="Liang C."/>
            <person name="Lipzen A."/>
            <person name="Lutzoni F."/>
            <person name="Magnuson J."/>
            <person name="Mondo S."/>
            <person name="Nolan M."/>
            <person name="Ohm R."/>
            <person name="Pangilinan J."/>
            <person name="Park H.-J."/>
            <person name="Ramirez L."/>
            <person name="Alfaro M."/>
            <person name="Sun H."/>
            <person name="Tritt A."/>
            <person name="Yoshinaga Y."/>
            <person name="Zwiers L.-H."/>
            <person name="Turgeon B."/>
            <person name="Goodwin S."/>
            <person name="Spatafora J."/>
            <person name="Crous P."/>
            <person name="Grigoriev I."/>
        </authorList>
    </citation>
    <scope>NUCLEOTIDE SEQUENCE</scope>
    <source>
        <strain evidence="2">CBS 121410</strain>
    </source>
</reference>
<evidence type="ECO:0000259" key="1">
    <source>
        <dbReference type="Pfam" id="PF01738"/>
    </source>
</evidence>
<dbReference type="PANTHER" id="PTHR17630">
    <property type="entry name" value="DIENELACTONE HYDROLASE"/>
    <property type="match status" value="1"/>
</dbReference>
<sequence>MASNPPGKCCSVGVKHEGTATGKIEKIGGISTYVAYPADKSTSNAILILTDIIGHEFINAQLVADQYAANGYFVVMPDLFNGDPVPLNMKEINFDLMAWLQNHLPANVDPIVSTIIKELRSTFAAKRIGGVGYCFGGKYVCRFLKDGQLDVGYTAHPSFVDVDELKGIQGPLSISAAETDNIFPAEKRRETEDILKDMKVPYQMTLYSDVEHGFAVRCDIKEPRQRFAKEQAFFQAVQWFDEFLKQ</sequence>
<name>A0A9P4HV04_9PEZI</name>
<evidence type="ECO:0000313" key="3">
    <source>
        <dbReference type="Proteomes" id="UP000799776"/>
    </source>
</evidence>
<dbReference type="OrthoDB" id="17560at2759"/>
<dbReference type="GO" id="GO:0016787">
    <property type="term" value="F:hydrolase activity"/>
    <property type="evidence" value="ECO:0007669"/>
    <property type="project" value="InterPro"/>
</dbReference>
<dbReference type="EMBL" id="ML978716">
    <property type="protein sequence ID" value="KAF2088555.1"/>
    <property type="molecule type" value="Genomic_DNA"/>
</dbReference>
<dbReference type="SUPFAM" id="SSF53474">
    <property type="entry name" value="alpha/beta-Hydrolases"/>
    <property type="match status" value="1"/>
</dbReference>
<dbReference type="Gene3D" id="3.40.50.1820">
    <property type="entry name" value="alpha/beta hydrolase"/>
    <property type="match status" value="1"/>
</dbReference>
<dbReference type="InterPro" id="IPR002925">
    <property type="entry name" value="Dienelactn_hydro"/>
</dbReference>
<dbReference type="AlphaFoldDB" id="A0A9P4HV04"/>
<feature type="domain" description="Dienelactone hydrolase" evidence="1">
    <location>
        <begin position="30"/>
        <end position="243"/>
    </location>
</feature>
<evidence type="ECO:0000313" key="2">
    <source>
        <dbReference type="EMBL" id="KAF2088555.1"/>
    </source>
</evidence>
<organism evidence="2 3">
    <name type="scientific">Saccharata proteae CBS 121410</name>
    <dbReference type="NCBI Taxonomy" id="1314787"/>
    <lineage>
        <taxon>Eukaryota</taxon>
        <taxon>Fungi</taxon>
        <taxon>Dikarya</taxon>
        <taxon>Ascomycota</taxon>
        <taxon>Pezizomycotina</taxon>
        <taxon>Dothideomycetes</taxon>
        <taxon>Dothideomycetes incertae sedis</taxon>
        <taxon>Botryosphaeriales</taxon>
        <taxon>Saccharataceae</taxon>
        <taxon>Saccharata</taxon>
    </lineage>
</organism>
<gene>
    <name evidence="2" type="ORF">K490DRAFT_72949</name>
</gene>
<dbReference type="Proteomes" id="UP000799776">
    <property type="component" value="Unassembled WGS sequence"/>
</dbReference>
<accession>A0A9P4HV04</accession>
<proteinExistence type="predicted"/>
<protein>
    <submittedName>
        <fullName evidence="2">Alpha/beta-hydrolase</fullName>
    </submittedName>
</protein>
<dbReference type="Pfam" id="PF01738">
    <property type="entry name" value="DLH"/>
    <property type="match status" value="1"/>
</dbReference>
<keyword evidence="3" id="KW-1185">Reference proteome</keyword>
<comment type="caution">
    <text evidence="2">The sequence shown here is derived from an EMBL/GenBank/DDBJ whole genome shotgun (WGS) entry which is preliminary data.</text>
</comment>
<dbReference type="InterPro" id="IPR029058">
    <property type="entry name" value="AB_hydrolase_fold"/>
</dbReference>
<dbReference type="PANTHER" id="PTHR17630:SF44">
    <property type="entry name" value="PROTEIN AIM2"/>
    <property type="match status" value="1"/>
</dbReference>